<reference evidence="10 11" key="1">
    <citation type="submission" date="2021-06" db="EMBL/GenBank/DDBJ databases">
        <authorList>
            <person name="Kallberg Y."/>
            <person name="Tangrot J."/>
            <person name="Rosling A."/>
        </authorList>
    </citation>
    <scope>NUCLEOTIDE SEQUENCE [LARGE SCALE GENOMIC DNA]</scope>
    <source>
        <strain evidence="10 11">120-4 pot B 10/14</strain>
    </source>
</reference>
<feature type="non-terminal residue" evidence="10">
    <location>
        <position position="1"/>
    </location>
</feature>
<evidence type="ECO:0000256" key="5">
    <source>
        <dbReference type="ARBA" id="ARBA00022750"/>
    </source>
</evidence>
<keyword evidence="3" id="KW-0548">Nucleotidyltransferase</keyword>
<dbReference type="Proteomes" id="UP000789901">
    <property type="component" value="Unassembled WGS sequence"/>
</dbReference>
<accession>A0ABN7WNN3</accession>
<dbReference type="PANTHER" id="PTHR33064">
    <property type="entry name" value="POL PROTEIN"/>
    <property type="match status" value="1"/>
</dbReference>
<keyword evidence="8" id="KW-0695">RNA-directed DNA polymerase</keyword>
<evidence type="ECO:0000256" key="6">
    <source>
        <dbReference type="ARBA" id="ARBA00022759"/>
    </source>
</evidence>
<name>A0ABN7WNN3_GIGMA</name>
<feature type="domain" description="Reverse transcriptase RNase H-like" evidence="9">
    <location>
        <begin position="23"/>
        <end position="62"/>
    </location>
</feature>
<keyword evidence="5" id="KW-0064">Aspartyl protease</keyword>
<keyword evidence="1" id="KW-0645">Protease</keyword>
<sequence>ERGIATDSRKIEAVQSFPIPRNLKQLRDENGQERVIFYASRTLTSAEKNYTITENKCLAIVSRFVLYTDHSALKYLFDLKLLQN</sequence>
<dbReference type="SUPFAM" id="SSF56672">
    <property type="entry name" value="DNA/RNA polymerases"/>
    <property type="match status" value="1"/>
</dbReference>
<protein>
    <submittedName>
        <fullName evidence="10">10181_t:CDS:1</fullName>
    </submittedName>
</protein>
<dbReference type="InterPro" id="IPR051320">
    <property type="entry name" value="Viral_Replic_Matur_Polypro"/>
</dbReference>
<evidence type="ECO:0000313" key="10">
    <source>
        <dbReference type="EMBL" id="CAG8836735.1"/>
    </source>
</evidence>
<evidence type="ECO:0000256" key="8">
    <source>
        <dbReference type="ARBA" id="ARBA00022918"/>
    </source>
</evidence>
<evidence type="ECO:0000256" key="4">
    <source>
        <dbReference type="ARBA" id="ARBA00022722"/>
    </source>
</evidence>
<keyword evidence="6" id="KW-0255">Endonuclease</keyword>
<organism evidence="10 11">
    <name type="scientific">Gigaspora margarita</name>
    <dbReference type="NCBI Taxonomy" id="4874"/>
    <lineage>
        <taxon>Eukaryota</taxon>
        <taxon>Fungi</taxon>
        <taxon>Fungi incertae sedis</taxon>
        <taxon>Mucoromycota</taxon>
        <taxon>Glomeromycotina</taxon>
        <taxon>Glomeromycetes</taxon>
        <taxon>Diversisporales</taxon>
        <taxon>Gigasporaceae</taxon>
        <taxon>Gigaspora</taxon>
    </lineage>
</organism>
<comment type="caution">
    <text evidence="10">The sequence shown here is derived from an EMBL/GenBank/DDBJ whole genome shotgun (WGS) entry which is preliminary data.</text>
</comment>
<evidence type="ECO:0000256" key="2">
    <source>
        <dbReference type="ARBA" id="ARBA00022679"/>
    </source>
</evidence>
<dbReference type="InterPro" id="IPR041373">
    <property type="entry name" value="RT_RNaseH"/>
</dbReference>
<keyword evidence="2" id="KW-0808">Transferase</keyword>
<dbReference type="PANTHER" id="PTHR33064:SF37">
    <property type="entry name" value="RIBONUCLEASE H"/>
    <property type="match status" value="1"/>
</dbReference>
<evidence type="ECO:0000256" key="7">
    <source>
        <dbReference type="ARBA" id="ARBA00022801"/>
    </source>
</evidence>
<evidence type="ECO:0000256" key="3">
    <source>
        <dbReference type="ARBA" id="ARBA00022695"/>
    </source>
</evidence>
<keyword evidence="11" id="KW-1185">Reference proteome</keyword>
<gene>
    <name evidence="10" type="ORF">GMARGA_LOCUS33176</name>
</gene>
<evidence type="ECO:0000313" key="11">
    <source>
        <dbReference type="Proteomes" id="UP000789901"/>
    </source>
</evidence>
<dbReference type="InterPro" id="IPR043502">
    <property type="entry name" value="DNA/RNA_pol_sf"/>
</dbReference>
<keyword evidence="7" id="KW-0378">Hydrolase</keyword>
<dbReference type="Pfam" id="PF17917">
    <property type="entry name" value="RT_RNaseH"/>
    <property type="match status" value="1"/>
</dbReference>
<proteinExistence type="predicted"/>
<evidence type="ECO:0000259" key="9">
    <source>
        <dbReference type="Pfam" id="PF17917"/>
    </source>
</evidence>
<dbReference type="EMBL" id="CAJVQB010054275">
    <property type="protein sequence ID" value="CAG8836735.1"/>
    <property type="molecule type" value="Genomic_DNA"/>
</dbReference>
<evidence type="ECO:0000256" key="1">
    <source>
        <dbReference type="ARBA" id="ARBA00022670"/>
    </source>
</evidence>
<keyword evidence="4" id="KW-0540">Nuclease</keyword>